<organism evidence="2 3">
    <name type="scientific">Deinococcus puniceus</name>
    <dbReference type="NCBI Taxonomy" id="1182568"/>
    <lineage>
        <taxon>Bacteria</taxon>
        <taxon>Thermotogati</taxon>
        <taxon>Deinococcota</taxon>
        <taxon>Deinococci</taxon>
        <taxon>Deinococcales</taxon>
        <taxon>Deinococcaceae</taxon>
        <taxon>Deinococcus</taxon>
    </lineage>
</organism>
<name>A0A172T7P7_9DEIO</name>
<dbReference type="InterPro" id="IPR025058">
    <property type="entry name" value="DUF3995"/>
</dbReference>
<dbReference type="KEGG" id="dpu:SU48_03950"/>
<evidence type="ECO:0000313" key="3">
    <source>
        <dbReference type="Proteomes" id="UP000077363"/>
    </source>
</evidence>
<sequence>MSDKLPAPAVVRLASAGAALITGVISALHVYWAAGGRAGLSAALPQHTTGKPMFLPSPAATLVVAAGLAGMSGAAVLSQSQSAARLRWPLRLIAGVFLLRAVGDGRSVGLTRQPSDTQFARMDARFYTPLCSLLAALYGVLGFSQAQQAD</sequence>
<keyword evidence="3" id="KW-1185">Reference proteome</keyword>
<proteinExistence type="predicted"/>
<reference evidence="2 3" key="1">
    <citation type="submission" date="2015-01" db="EMBL/GenBank/DDBJ databases">
        <title>Deinococcus puniceus/DY1/ whole genome sequencing.</title>
        <authorList>
            <person name="Kim M.K."/>
            <person name="Srinivasan S."/>
            <person name="Lee J.-J."/>
        </authorList>
    </citation>
    <scope>NUCLEOTIDE SEQUENCE [LARGE SCALE GENOMIC DNA]</scope>
    <source>
        <strain evidence="2 3">DY1</strain>
    </source>
</reference>
<dbReference type="STRING" id="1182568.SU48_03950"/>
<dbReference type="OrthoDB" id="8590912at2"/>
<protein>
    <recommendedName>
        <fullName evidence="4">DUF3995 domain-containing protein</fullName>
    </recommendedName>
</protein>
<dbReference type="PATRIC" id="fig|1182568.3.peg.825"/>
<dbReference type="Proteomes" id="UP000077363">
    <property type="component" value="Chromosome"/>
</dbReference>
<accession>A0A172T7P7</accession>
<feature type="transmembrane region" description="Helical" evidence="1">
    <location>
        <begin position="12"/>
        <end position="34"/>
    </location>
</feature>
<gene>
    <name evidence="2" type="ORF">SU48_03950</name>
</gene>
<keyword evidence="1" id="KW-1133">Transmembrane helix</keyword>
<evidence type="ECO:0000256" key="1">
    <source>
        <dbReference type="SAM" id="Phobius"/>
    </source>
</evidence>
<dbReference type="AlphaFoldDB" id="A0A172T7P7"/>
<evidence type="ECO:0000313" key="2">
    <source>
        <dbReference type="EMBL" id="ANE43058.1"/>
    </source>
</evidence>
<keyword evidence="1" id="KW-0472">Membrane</keyword>
<dbReference type="RefSeq" id="WP_064014114.1">
    <property type="nucleotide sequence ID" value="NZ_CP011387.1"/>
</dbReference>
<keyword evidence="1" id="KW-0812">Transmembrane</keyword>
<dbReference type="Pfam" id="PF13160">
    <property type="entry name" value="DUF3995"/>
    <property type="match status" value="1"/>
</dbReference>
<feature type="transmembrane region" description="Helical" evidence="1">
    <location>
        <begin position="126"/>
        <end position="144"/>
    </location>
</feature>
<feature type="transmembrane region" description="Helical" evidence="1">
    <location>
        <begin position="54"/>
        <end position="76"/>
    </location>
</feature>
<dbReference type="EMBL" id="CP011387">
    <property type="protein sequence ID" value="ANE43058.1"/>
    <property type="molecule type" value="Genomic_DNA"/>
</dbReference>
<evidence type="ECO:0008006" key="4">
    <source>
        <dbReference type="Google" id="ProtNLM"/>
    </source>
</evidence>